<sequence length="91" mass="10123">MKREQGRVFTLTLECVWQFLPLGYLRKELLSLAGIKVLWGSGENATVITDIGVSTSEAQVVCGIMCAGKKRGLHQKLFLGREIMGWDGLLR</sequence>
<reference evidence="1 2" key="1">
    <citation type="submission" date="2021-06" db="EMBL/GenBank/DDBJ databases">
        <title>Caerostris darwini draft genome.</title>
        <authorList>
            <person name="Kono N."/>
            <person name="Arakawa K."/>
        </authorList>
    </citation>
    <scope>NUCLEOTIDE SEQUENCE [LARGE SCALE GENOMIC DNA]</scope>
</reference>
<proteinExistence type="predicted"/>
<evidence type="ECO:0008006" key="3">
    <source>
        <dbReference type="Google" id="ProtNLM"/>
    </source>
</evidence>
<gene>
    <name evidence="1" type="ORF">CDAR_475681</name>
</gene>
<dbReference type="Proteomes" id="UP001054837">
    <property type="component" value="Unassembled WGS sequence"/>
</dbReference>
<organism evidence="1 2">
    <name type="scientific">Caerostris darwini</name>
    <dbReference type="NCBI Taxonomy" id="1538125"/>
    <lineage>
        <taxon>Eukaryota</taxon>
        <taxon>Metazoa</taxon>
        <taxon>Ecdysozoa</taxon>
        <taxon>Arthropoda</taxon>
        <taxon>Chelicerata</taxon>
        <taxon>Arachnida</taxon>
        <taxon>Araneae</taxon>
        <taxon>Araneomorphae</taxon>
        <taxon>Entelegynae</taxon>
        <taxon>Araneoidea</taxon>
        <taxon>Araneidae</taxon>
        <taxon>Caerostris</taxon>
    </lineage>
</organism>
<dbReference type="EMBL" id="BPLQ01002493">
    <property type="protein sequence ID" value="GIX93380.1"/>
    <property type="molecule type" value="Genomic_DNA"/>
</dbReference>
<accession>A0AAV4PBM3</accession>
<evidence type="ECO:0000313" key="1">
    <source>
        <dbReference type="EMBL" id="GIX93380.1"/>
    </source>
</evidence>
<protein>
    <recommendedName>
        <fullName evidence="3">Ribosomal protein L5</fullName>
    </recommendedName>
</protein>
<name>A0AAV4PBM3_9ARAC</name>
<dbReference type="AlphaFoldDB" id="A0AAV4PBM3"/>
<evidence type="ECO:0000313" key="2">
    <source>
        <dbReference type="Proteomes" id="UP001054837"/>
    </source>
</evidence>
<keyword evidence="2" id="KW-1185">Reference proteome</keyword>
<comment type="caution">
    <text evidence="1">The sequence shown here is derived from an EMBL/GenBank/DDBJ whole genome shotgun (WGS) entry which is preliminary data.</text>
</comment>